<gene>
    <name evidence="5" type="ORF">EBN03_29955</name>
</gene>
<dbReference type="Gene3D" id="3.40.50.2000">
    <property type="entry name" value="Glycogen Phosphorylase B"/>
    <property type="match status" value="2"/>
</dbReference>
<dbReference type="RefSeq" id="WP_122191524.1">
    <property type="nucleotide sequence ID" value="NZ_RFFH01000021.1"/>
</dbReference>
<dbReference type="InterPro" id="IPR028098">
    <property type="entry name" value="Glyco_trans_4-like_N"/>
</dbReference>
<protein>
    <submittedName>
        <fullName evidence="5">Glycosyltransferase family 1 protein</fullName>
    </submittedName>
</protein>
<dbReference type="Pfam" id="PF13439">
    <property type="entry name" value="Glyco_transf_4"/>
    <property type="match status" value="1"/>
</dbReference>
<feature type="domain" description="Glycosyltransferase subfamily 4-like N-terminal" evidence="4">
    <location>
        <begin position="15"/>
        <end position="177"/>
    </location>
</feature>
<reference evidence="5 6" key="1">
    <citation type="submission" date="2018-10" db="EMBL/GenBank/DDBJ databases">
        <title>Isolation from cow dung.</title>
        <authorList>
            <person name="Ling L."/>
        </authorList>
    </citation>
    <scope>NUCLEOTIDE SEQUENCE [LARGE SCALE GENOMIC DNA]</scope>
    <source>
        <strain evidence="5 6">NEAU-LL90</strain>
    </source>
</reference>
<dbReference type="GO" id="GO:0016757">
    <property type="term" value="F:glycosyltransferase activity"/>
    <property type="evidence" value="ECO:0007669"/>
    <property type="project" value="UniProtKB-KW"/>
</dbReference>
<feature type="domain" description="Glycosyl transferase family 1" evidence="3">
    <location>
        <begin position="190"/>
        <end position="344"/>
    </location>
</feature>
<dbReference type="InterPro" id="IPR001296">
    <property type="entry name" value="Glyco_trans_1"/>
</dbReference>
<dbReference type="CDD" id="cd03801">
    <property type="entry name" value="GT4_PimA-like"/>
    <property type="match status" value="1"/>
</dbReference>
<dbReference type="Proteomes" id="UP000279275">
    <property type="component" value="Unassembled WGS sequence"/>
</dbReference>
<dbReference type="InterPro" id="IPR050194">
    <property type="entry name" value="Glycosyltransferase_grp1"/>
</dbReference>
<evidence type="ECO:0000259" key="3">
    <source>
        <dbReference type="Pfam" id="PF00534"/>
    </source>
</evidence>
<keyword evidence="1" id="KW-0328">Glycosyltransferase</keyword>
<dbReference type="OrthoDB" id="8555507at2"/>
<evidence type="ECO:0000256" key="2">
    <source>
        <dbReference type="ARBA" id="ARBA00022679"/>
    </source>
</evidence>
<dbReference type="PANTHER" id="PTHR45947:SF3">
    <property type="entry name" value="SULFOQUINOVOSYL TRANSFERASE SQD2"/>
    <property type="match status" value="1"/>
</dbReference>
<comment type="caution">
    <text evidence="5">The sequence shown here is derived from an EMBL/GenBank/DDBJ whole genome shotgun (WGS) entry which is preliminary data.</text>
</comment>
<sequence length="394" mass="42684">MRILMIAPTYRPRTGGLETYLTTIAEALARDHDVSVLTNRDADTQPPVTTENRVRVLRASAFLRDDPANTVPWEAALFGLHTDIAELLAGHRFDVIHTHTQVALLVATMAGLGRRAPIVASFHETQPERDPLGRDRSQFILAACRPDRVLAGSEAFADQAGSFGYPRQRIRIVYHGVAVPDPHHTQPNRADLRQVAGVADDGILVSLVGRFKPRKGHHRLLAAYLKMAQREQVRLLLAGSCNSADTDYLDYIRRTATTGELRNRVTVLADCPDSTRDAVWSATDIATQPSEAEGLGLACIEAMHAGLPTVVADVRGLREVVTPETGLLVDTDDADAYAAALDTLAVAPTARSLLGCAGRVRARTVFGIDRAATGTLGVYAEAIAERVFENGAHR</sequence>
<dbReference type="GO" id="GO:1901137">
    <property type="term" value="P:carbohydrate derivative biosynthetic process"/>
    <property type="evidence" value="ECO:0007669"/>
    <property type="project" value="UniProtKB-ARBA"/>
</dbReference>
<dbReference type="PANTHER" id="PTHR45947">
    <property type="entry name" value="SULFOQUINOVOSYL TRANSFERASE SQD2"/>
    <property type="match status" value="1"/>
</dbReference>
<dbReference type="SUPFAM" id="SSF53756">
    <property type="entry name" value="UDP-Glycosyltransferase/glycogen phosphorylase"/>
    <property type="match status" value="1"/>
</dbReference>
<evidence type="ECO:0000313" key="5">
    <source>
        <dbReference type="EMBL" id="RMI28451.1"/>
    </source>
</evidence>
<keyword evidence="6" id="KW-1185">Reference proteome</keyword>
<dbReference type="GO" id="GO:1903509">
    <property type="term" value="P:liposaccharide metabolic process"/>
    <property type="evidence" value="ECO:0007669"/>
    <property type="project" value="UniProtKB-ARBA"/>
</dbReference>
<evidence type="ECO:0000313" key="6">
    <source>
        <dbReference type="Proteomes" id="UP000279275"/>
    </source>
</evidence>
<evidence type="ECO:0000259" key="4">
    <source>
        <dbReference type="Pfam" id="PF13439"/>
    </source>
</evidence>
<keyword evidence="2 5" id="KW-0808">Transferase</keyword>
<evidence type="ECO:0000256" key="1">
    <source>
        <dbReference type="ARBA" id="ARBA00022676"/>
    </source>
</evidence>
<dbReference type="Pfam" id="PF00534">
    <property type="entry name" value="Glycos_transf_1"/>
    <property type="match status" value="1"/>
</dbReference>
<dbReference type="EMBL" id="RFFH01000021">
    <property type="protein sequence ID" value="RMI28451.1"/>
    <property type="molecule type" value="Genomic_DNA"/>
</dbReference>
<name>A0A3M2KTL5_9NOCA</name>
<organism evidence="5 6">
    <name type="scientific">Nocardia stercoris</name>
    <dbReference type="NCBI Taxonomy" id="2483361"/>
    <lineage>
        <taxon>Bacteria</taxon>
        <taxon>Bacillati</taxon>
        <taxon>Actinomycetota</taxon>
        <taxon>Actinomycetes</taxon>
        <taxon>Mycobacteriales</taxon>
        <taxon>Nocardiaceae</taxon>
        <taxon>Nocardia</taxon>
    </lineage>
</organism>
<accession>A0A3M2KTL5</accession>
<dbReference type="AlphaFoldDB" id="A0A3M2KTL5"/>
<proteinExistence type="predicted"/>